<organism evidence="1 2">
    <name type="scientific">Eumeta variegata</name>
    <name type="common">Bagworm moth</name>
    <name type="synonym">Eumeta japonica</name>
    <dbReference type="NCBI Taxonomy" id="151549"/>
    <lineage>
        <taxon>Eukaryota</taxon>
        <taxon>Metazoa</taxon>
        <taxon>Ecdysozoa</taxon>
        <taxon>Arthropoda</taxon>
        <taxon>Hexapoda</taxon>
        <taxon>Insecta</taxon>
        <taxon>Pterygota</taxon>
        <taxon>Neoptera</taxon>
        <taxon>Endopterygota</taxon>
        <taxon>Lepidoptera</taxon>
        <taxon>Glossata</taxon>
        <taxon>Ditrysia</taxon>
        <taxon>Tineoidea</taxon>
        <taxon>Psychidae</taxon>
        <taxon>Oiketicinae</taxon>
        <taxon>Eumeta</taxon>
    </lineage>
</organism>
<sequence>MDSEKHKLSGYSSLLSPRSFYYGASKQPRAAPAHISRIWSKWEPVTTVVSVTRPVLFQRGQHEVLVPPTAIKG</sequence>
<comment type="caution">
    <text evidence="1">The sequence shown here is derived from an EMBL/GenBank/DDBJ whole genome shotgun (WGS) entry which is preliminary data.</text>
</comment>
<evidence type="ECO:0000313" key="2">
    <source>
        <dbReference type="Proteomes" id="UP000299102"/>
    </source>
</evidence>
<evidence type="ECO:0000313" key="1">
    <source>
        <dbReference type="EMBL" id="GBP75939.1"/>
    </source>
</evidence>
<name>A0A4C1YMT3_EUMVA</name>
<reference evidence="1 2" key="1">
    <citation type="journal article" date="2019" name="Commun. Biol.">
        <title>The bagworm genome reveals a unique fibroin gene that provides high tensile strength.</title>
        <authorList>
            <person name="Kono N."/>
            <person name="Nakamura H."/>
            <person name="Ohtoshi R."/>
            <person name="Tomita M."/>
            <person name="Numata K."/>
            <person name="Arakawa K."/>
        </authorList>
    </citation>
    <scope>NUCLEOTIDE SEQUENCE [LARGE SCALE GENOMIC DNA]</scope>
</reference>
<dbReference type="AlphaFoldDB" id="A0A4C1YMT3"/>
<protein>
    <submittedName>
        <fullName evidence="1">Uncharacterized protein</fullName>
    </submittedName>
</protein>
<proteinExistence type="predicted"/>
<dbReference type="EMBL" id="BGZK01001268">
    <property type="protein sequence ID" value="GBP75939.1"/>
    <property type="molecule type" value="Genomic_DNA"/>
</dbReference>
<keyword evidence="2" id="KW-1185">Reference proteome</keyword>
<accession>A0A4C1YMT3</accession>
<gene>
    <name evidence="1" type="ORF">EVAR_98831_1</name>
</gene>
<dbReference type="Proteomes" id="UP000299102">
    <property type="component" value="Unassembled WGS sequence"/>
</dbReference>